<gene>
    <name evidence="3" type="ORF">SAMN06296036_103171</name>
</gene>
<sequence length="590" mass="67406">MGINRRDLCRLFGFSLLTPYTRIQGSPFGPKTSGLNSTATATIFPLSVASGDPAPHGVVIWTKLDASGVKDGLSLYFEVSLSPMFDKLVYVGEVESEHLIPDRDYTVSIDLNAEAASFLESDQRYFYRFIYDGVVSRTGRFRTLPEPGKAVNACQFALLTCQDFSSGYFYALRHLAAEEIDFVIHLGDFIYEYAAYPGQDNHVRTVDLDGRSVAESLEDFRAIYRTYRRDPNLQLAMENHTWIVTWDDHETANNAYWDYGKDTLGLEKDHPLSLASSETKRRFKRASQQAWLEYIPARVHIDHGAEHPHQFLRIYRNFRYGDLMDLFMMDTRTYRTEQPCIGKNITCKDYAKPIDDDQLEHSMLGSMQRQWLIDGVTESECRWQLVGNQTLFSQFGLTGPWSGHTYAYLAGYDGWDGYQSERDTIIDAVKNAGLERFVVLTGDFHTYLASFIKLDFSQSKIEDTEVIGLELMTPSVTSANFATTLAKTSGDKPQSEWNFWDRASRALGLAYSKTKVIDKVVEHKIRTWNDHFQDFGGNLNGYALLKVERDSLRWSIFHIDPGADSFEEAPKLEVRAKRYHPNTNLLQDIN</sequence>
<dbReference type="PANTHER" id="PTHR43606">
    <property type="entry name" value="PHOSPHATASE, PUTATIVE (AFU_ORTHOLOGUE AFUA_6G08710)-RELATED"/>
    <property type="match status" value="1"/>
</dbReference>
<dbReference type="RefSeq" id="WP_132316067.1">
    <property type="nucleotide sequence ID" value="NZ_FWZT01000003.1"/>
</dbReference>
<dbReference type="OrthoDB" id="327733at2"/>
<dbReference type="CDD" id="cd07389">
    <property type="entry name" value="MPP_PhoD"/>
    <property type="match status" value="1"/>
</dbReference>
<organism evidence="3 4">
    <name type="scientific">Pseudobacteriovorax antillogorgiicola</name>
    <dbReference type="NCBI Taxonomy" id="1513793"/>
    <lineage>
        <taxon>Bacteria</taxon>
        <taxon>Pseudomonadati</taxon>
        <taxon>Bdellovibrionota</taxon>
        <taxon>Oligoflexia</taxon>
        <taxon>Oligoflexales</taxon>
        <taxon>Pseudobacteriovoracaceae</taxon>
        <taxon>Pseudobacteriovorax</taxon>
    </lineage>
</organism>
<dbReference type="InterPro" id="IPR052900">
    <property type="entry name" value="Phospholipid_Metab_Enz"/>
</dbReference>
<dbReference type="Gene3D" id="3.60.21.70">
    <property type="entry name" value="PhoD-like phosphatase"/>
    <property type="match status" value="1"/>
</dbReference>
<dbReference type="Pfam" id="PF09423">
    <property type="entry name" value="PhoD"/>
    <property type="match status" value="1"/>
</dbReference>
<proteinExistence type="predicted"/>
<accession>A0A1Y6BFG6</accession>
<dbReference type="STRING" id="1513793.SAMN06296036_103171"/>
<dbReference type="SUPFAM" id="SSF56300">
    <property type="entry name" value="Metallo-dependent phosphatases"/>
    <property type="match status" value="1"/>
</dbReference>
<evidence type="ECO:0000313" key="4">
    <source>
        <dbReference type="Proteomes" id="UP000192907"/>
    </source>
</evidence>
<dbReference type="InterPro" id="IPR029052">
    <property type="entry name" value="Metallo-depent_PP-like"/>
</dbReference>
<protein>
    <submittedName>
        <fullName evidence="3">Alkaline phosphatase D</fullName>
    </submittedName>
</protein>
<feature type="domain" description="Phospholipase D N-terminal" evidence="2">
    <location>
        <begin position="47"/>
        <end position="143"/>
    </location>
</feature>
<keyword evidence="4" id="KW-1185">Reference proteome</keyword>
<evidence type="ECO:0000259" key="1">
    <source>
        <dbReference type="Pfam" id="PF09423"/>
    </source>
</evidence>
<dbReference type="Pfam" id="PF16655">
    <property type="entry name" value="PhoD_N"/>
    <property type="match status" value="1"/>
</dbReference>
<dbReference type="InterPro" id="IPR038607">
    <property type="entry name" value="PhoD-like_sf"/>
</dbReference>
<evidence type="ECO:0000313" key="3">
    <source>
        <dbReference type="EMBL" id="SMF01284.1"/>
    </source>
</evidence>
<dbReference type="InterPro" id="IPR032093">
    <property type="entry name" value="PhoD_N"/>
</dbReference>
<dbReference type="EMBL" id="FWZT01000003">
    <property type="protein sequence ID" value="SMF01284.1"/>
    <property type="molecule type" value="Genomic_DNA"/>
</dbReference>
<name>A0A1Y6BFG6_9BACT</name>
<feature type="domain" description="PhoD-like phosphatase metallophosphatase" evidence="1">
    <location>
        <begin position="156"/>
        <end position="493"/>
    </location>
</feature>
<dbReference type="InterPro" id="IPR018946">
    <property type="entry name" value="PhoD-like_MPP"/>
</dbReference>
<reference evidence="4" key="1">
    <citation type="submission" date="2017-04" db="EMBL/GenBank/DDBJ databases">
        <authorList>
            <person name="Varghese N."/>
            <person name="Submissions S."/>
        </authorList>
    </citation>
    <scope>NUCLEOTIDE SEQUENCE [LARGE SCALE GENOMIC DNA]</scope>
    <source>
        <strain evidence="4">RKEM611</strain>
    </source>
</reference>
<dbReference type="Proteomes" id="UP000192907">
    <property type="component" value="Unassembled WGS sequence"/>
</dbReference>
<dbReference type="PANTHER" id="PTHR43606:SF2">
    <property type="entry name" value="ALKALINE PHOSPHATASE FAMILY PROTEIN (AFU_ORTHOLOGUE AFUA_5G03860)"/>
    <property type="match status" value="1"/>
</dbReference>
<evidence type="ECO:0000259" key="2">
    <source>
        <dbReference type="Pfam" id="PF16655"/>
    </source>
</evidence>
<dbReference type="Gene3D" id="2.60.40.380">
    <property type="entry name" value="Purple acid phosphatase-like, N-terminal"/>
    <property type="match status" value="1"/>
</dbReference>
<dbReference type="AlphaFoldDB" id="A0A1Y6BFG6"/>